<name>A0A837IAP7_9BACT</name>
<proteinExistence type="predicted"/>
<dbReference type="AlphaFoldDB" id="A0A837IAP7"/>
<dbReference type="EMBL" id="LCHP01000002">
    <property type="protein sequence ID" value="KKT37070.1"/>
    <property type="molecule type" value="Genomic_DNA"/>
</dbReference>
<sequence>MSTKVYKNKTAIVAFRTHQDVKDRVNKILTKSGLDTSTVLNMVMQNIAVSGKSPVSLDREMSPKLIKIIRNVEKENKNKRESFSSAKEAIAFLKTI</sequence>
<accession>A0A837IAP7</accession>
<dbReference type="GO" id="GO:0006355">
    <property type="term" value="P:regulation of DNA-templated transcription"/>
    <property type="evidence" value="ECO:0007669"/>
    <property type="project" value="InterPro"/>
</dbReference>
<dbReference type="Gene3D" id="1.10.1220.10">
    <property type="entry name" value="Met repressor-like"/>
    <property type="match status" value="1"/>
</dbReference>
<gene>
    <name evidence="1" type="ORF">UW25_C0002G0016</name>
</gene>
<reference evidence="1 2" key="1">
    <citation type="journal article" date="2015" name="Nature">
        <title>rRNA introns, odd ribosomes, and small enigmatic genomes across a large radiation of phyla.</title>
        <authorList>
            <person name="Brown C.T."/>
            <person name="Hug L.A."/>
            <person name="Thomas B.C."/>
            <person name="Sharon I."/>
            <person name="Castelle C.J."/>
            <person name="Singh A."/>
            <person name="Wilkins M.J."/>
            <person name="Williams K.H."/>
            <person name="Banfield J.F."/>
        </authorList>
    </citation>
    <scope>NUCLEOTIDE SEQUENCE [LARGE SCALE GENOMIC DNA]</scope>
</reference>
<evidence type="ECO:0008006" key="3">
    <source>
        <dbReference type="Google" id="ProtNLM"/>
    </source>
</evidence>
<dbReference type="InterPro" id="IPR013321">
    <property type="entry name" value="Arc_rbn_hlx_hlx"/>
</dbReference>
<comment type="caution">
    <text evidence="1">The sequence shown here is derived from an EMBL/GenBank/DDBJ whole genome shotgun (WGS) entry which is preliminary data.</text>
</comment>
<evidence type="ECO:0000313" key="2">
    <source>
        <dbReference type="Proteomes" id="UP000033815"/>
    </source>
</evidence>
<protein>
    <recommendedName>
        <fullName evidence="3">Addiction module antitoxin, RelB/DinJ family</fullName>
    </recommendedName>
</protein>
<dbReference type="Proteomes" id="UP000033815">
    <property type="component" value="Unassembled WGS sequence"/>
</dbReference>
<dbReference type="Pfam" id="PF04221">
    <property type="entry name" value="RelB"/>
    <property type="match status" value="1"/>
</dbReference>
<organism evidence="1 2">
    <name type="scientific">Candidatus Nomurabacteria bacterium GW2011_GWB1_44_12</name>
    <dbReference type="NCBI Taxonomy" id="1618748"/>
    <lineage>
        <taxon>Bacteria</taxon>
        <taxon>Candidatus Nomuraibacteriota</taxon>
    </lineage>
</organism>
<dbReference type="InterPro" id="IPR007337">
    <property type="entry name" value="RelB/DinJ"/>
</dbReference>
<evidence type="ECO:0000313" key="1">
    <source>
        <dbReference type="EMBL" id="KKT37070.1"/>
    </source>
</evidence>